<evidence type="ECO:0000313" key="7">
    <source>
        <dbReference type="Proteomes" id="UP001310387"/>
    </source>
</evidence>
<keyword evidence="2" id="KW-0201">Cytochrome c-type biogenesis</keyword>
<dbReference type="PROSITE" id="PS51257">
    <property type="entry name" value="PROKAR_LIPOPROTEIN"/>
    <property type="match status" value="1"/>
</dbReference>
<dbReference type="InterPro" id="IPR017937">
    <property type="entry name" value="Thioredoxin_CS"/>
</dbReference>
<reference evidence="6" key="2">
    <citation type="submission" date="2024-02" db="EMBL/GenBank/DDBJ databases">
        <authorList>
            <person name="Prathaban M."/>
            <person name="Mythili R."/>
            <person name="Sharmila Devi N."/>
            <person name="Sobanaa M."/>
            <person name="Prathiviraj R."/>
            <person name="Selvin J."/>
        </authorList>
    </citation>
    <scope>NUCLEOTIDE SEQUENCE</scope>
    <source>
        <strain evidence="6">MP1014</strain>
    </source>
</reference>
<dbReference type="EMBL" id="JBAGLP010000118">
    <property type="protein sequence ID" value="MEG3615880.1"/>
    <property type="molecule type" value="Genomic_DNA"/>
</dbReference>
<keyword evidence="4" id="KW-0732">Signal</keyword>
<reference evidence="6" key="1">
    <citation type="journal article" date="2024" name="Antonie Van Leeuwenhoek">
        <title>Isoptericola haloaureus sp. nov., a dimorphic actinobacterium isolated from mangrove sediments of southeast India, implicating biosaline agricultural significance through nitrogen fixation and salt tolerance genes.</title>
        <authorList>
            <person name="Prathaban M."/>
            <person name="Prathiviraj R."/>
            <person name="Ravichandran M."/>
            <person name="Natarajan S.D."/>
            <person name="Sobanaa M."/>
            <person name="Hari Krishna Kumar S."/>
            <person name="Chandrasekar V."/>
            <person name="Selvin J."/>
        </authorList>
    </citation>
    <scope>NUCLEOTIDE SEQUENCE</scope>
    <source>
        <strain evidence="6">MP1014</strain>
    </source>
</reference>
<sequence>MRTTRGAATAAATLALLLVAGCAAEETPSAAGSAADTTTASAEPMDDETADDAAQETDSDDMSADESTDRTDDADLPAVYDFSATTLEGGTFVGSELADAPAVLWFWAPWCPTCRAQIPTVTGLAETYGEDVAVVAVGGLDDAEAISDMAADDIAGPTHLVDDAGEVWQHFGMTQQSTFVVLDADGEIVLEGSVPESELESVVADLAG</sequence>
<dbReference type="PANTHER" id="PTHR42852">
    <property type="entry name" value="THIOL:DISULFIDE INTERCHANGE PROTEIN DSBE"/>
    <property type="match status" value="1"/>
</dbReference>
<dbReference type="InterPro" id="IPR036249">
    <property type="entry name" value="Thioredoxin-like_sf"/>
</dbReference>
<dbReference type="SUPFAM" id="SSF52833">
    <property type="entry name" value="Thioredoxin-like"/>
    <property type="match status" value="1"/>
</dbReference>
<feature type="region of interest" description="Disordered" evidence="3">
    <location>
        <begin position="26"/>
        <end position="75"/>
    </location>
</feature>
<comment type="caution">
    <text evidence="6">The sequence shown here is derived from an EMBL/GenBank/DDBJ whole genome shotgun (WGS) entry which is preliminary data.</text>
</comment>
<evidence type="ECO:0000256" key="1">
    <source>
        <dbReference type="ARBA" id="ARBA00004196"/>
    </source>
</evidence>
<feature type="compositionally biased region" description="Low complexity" evidence="3">
    <location>
        <begin position="26"/>
        <end position="42"/>
    </location>
</feature>
<feature type="domain" description="Thioredoxin" evidence="5">
    <location>
        <begin position="73"/>
        <end position="208"/>
    </location>
</feature>
<gene>
    <name evidence="6" type="ORF">V5O49_12155</name>
</gene>
<feature type="signal peptide" evidence="4">
    <location>
        <begin position="1"/>
        <end position="23"/>
    </location>
</feature>
<accession>A0ABU7Z914</accession>
<proteinExistence type="predicted"/>
<evidence type="ECO:0000313" key="6">
    <source>
        <dbReference type="EMBL" id="MEG3615880.1"/>
    </source>
</evidence>
<evidence type="ECO:0000256" key="2">
    <source>
        <dbReference type="ARBA" id="ARBA00022748"/>
    </source>
</evidence>
<name>A0ABU7Z914_9MICO</name>
<dbReference type="Proteomes" id="UP001310387">
    <property type="component" value="Unassembled WGS sequence"/>
</dbReference>
<dbReference type="Pfam" id="PF08534">
    <property type="entry name" value="Redoxin"/>
    <property type="match status" value="1"/>
</dbReference>
<dbReference type="InterPro" id="IPR013740">
    <property type="entry name" value="Redoxin"/>
</dbReference>
<organism evidence="6 7">
    <name type="scientific">Isoptericola haloaureus</name>
    <dbReference type="NCBI Taxonomy" id="1542902"/>
    <lineage>
        <taxon>Bacteria</taxon>
        <taxon>Bacillati</taxon>
        <taxon>Actinomycetota</taxon>
        <taxon>Actinomycetes</taxon>
        <taxon>Micrococcales</taxon>
        <taxon>Promicromonosporaceae</taxon>
        <taxon>Isoptericola</taxon>
    </lineage>
</organism>
<evidence type="ECO:0000256" key="4">
    <source>
        <dbReference type="SAM" id="SignalP"/>
    </source>
</evidence>
<dbReference type="InterPro" id="IPR013766">
    <property type="entry name" value="Thioredoxin_domain"/>
</dbReference>
<protein>
    <submittedName>
        <fullName evidence="6">Redoxin family protein</fullName>
    </submittedName>
</protein>
<keyword evidence="7" id="KW-1185">Reference proteome</keyword>
<dbReference type="RefSeq" id="WP_332902469.1">
    <property type="nucleotide sequence ID" value="NZ_JBAGLP010000118.1"/>
</dbReference>
<evidence type="ECO:0000256" key="3">
    <source>
        <dbReference type="SAM" id="MobiDB-lite"/>
    </source>
</evidence>
<evidence type="ECO:0000259" key="5">
    <source>
        <dbReference type="PROSITE" id="PS51352"/>
    </source>
</evidence>
<dbReference type="PROSITE" id="PS51352">
    <property type="entry name" value="THIOREDOXIN_2"/>
    <property type="match status" value="1"/>
</dbReference>
<dbReference type="Gene3D" id="3.40.30.10">
    <property type="entry name" value="Glutaredoxin"/>
    <property type="match status" value="1"/>
</dbReference>
<dbReference type="PANTHER" id="PTHR42852:SF17">
    <property type="entry name" value="THIOREDOXIN-LIKE PROTEIN HI_1115"/>
    <property type="match status" value="1"/>
</dbReference>
<feature type="chain" id="PRO_5046709344" evidence="4">
    <location>
        <begin position="24"/>
        <end position="208"/>
    </location>
</feature>
<comment type="subcellular location">
    <subcellularLocation>
        <location evidence="1">Cell envelope</location>
    </subcellularLocation>
</comment>
<dbReference type="InterPro" id="IPR050553">
    <property type="entry name" value="Thioredoxin_ResA/DsbE_sf"/>
</dbReference>
<dbReference type="PROSITE" id="PS00194">
    <property type="entry name" value="THIOREDOXIN_1"/>
    <property type="match status" value="1"/>
</dbReference>
<feature type="compositionally biased region" description="Acidic residues" evidence="3">
    <location>
        <begin position="44"/>
        <end position="66"/>
    </location>
</feature>